<protein>
    <submittedName>
        <fullName evidence="2">Putative head tail connector protein</fullName>
    </submittedName>
</protein>
<feature type="compositionally biased region" description="Polar residues" evidence="1">
    <location>
        <begin position="522"/>
        <end position="544"/>
    </location>
</feature>
<accession>A0A6M3ILF7</accession>
<proteinExistence type="predicted"/>
<reference evidence="2" key="1">
    <citation type="submission" date="2020-03" db="EMBL/GenBank/DDBJ databases">
        <title>The deep terrestrial virosphere.</title>
        <authorList>
            <person name="Holmfeldt K."/>
            <person name="Nilsson E."/>
            <person name="Simone D."/>
            <person name="Lopez-Fernandez M."/>
            <person name="Wu X."/>
            <person name="de Brujin I."/>
            <person name="Lundin D."/>
            <person name="Andersson A."/>
            <person name="Bertilsson S."/>
            <person name="Dopson M."/>
        </authorList>
    </citation>
    <scope>NUCLEOTIDE SEQUENCE</scope>
    <source>
        <strain evidence="2">MM415B01538</strain>
    </source>
</reference>
<evidence type="ECO:0000256" key="1">
    <source>
        <dbReference type="SAM" id="MobiDB-lite"/>
    </source>
</evidence>
<feature type="compositionally biased region" description="Pro residues" evidence="1">
    <location>
        <begin position="592"/>
        <end position="602"/>
    </location>
</feature>
<evidence type="ECO:0000313" key="2">
    <source>
        <dbReference type="EMBL" id="QJA57897.1"/>
    </source>
</evidence>
<dbReference type="Pfam" id="PF23899">
    <property type="entry name" value="SU10_portal"/>
    <property type="match status" value="1"/>
</dbReference>
<feature type="compositionally biased region" description="Pro residues" evidence="1">
    <location>
        <begin position="556"/>
        <end position="568"/>
    </location>
</feature>
<dbReference type="AlphaFoldDB" id="A0A6M3ILF7"/>
<gene>
    <name evidence="2" type="ORF">MM415B01538_0004</name>
</gene>
<dbReference type="InterPro" id="IPR056909">
    <property type="entry name" value="SU10_portal"/>
</dbReference>
<sequence>MATTLREDSVQYISDLFSATKQWRDSQENRWRRFYKLYRNYRDVSTTPYKSNIFVPYIFSKVETVVPKMLGTLFNTRPIISVQPRKGASEDMSILLEQLLEYQLDEDQLEFFSKILEFFKECAIYGSSFAKIIPKFNDDELSSFNYIDIEPIDLFHVFPDYRAKSIRRMKYIIQLSYTDYDDLEAMARSGFYQNVEELLGKLENISSVDEYKKNRLTSVGILDEYAFDSTRRVVEVLEYWDRDYIYTVGARRELLKKEKNPFGGLLPFIMARYVPVQQELYGIGIPEIAESLQEELNDVRNQRMDNVNLIINRMFIANKYADIDFDSLISYPGNVILSNDINAIRDLTTPDVTQSAYREEEIIKRDIDSATGEYPYSAGEPPQRRETATGIVKLQQASNIRFDTVVKMLEFTVLRNIAKMFLWLDYHFLEPEEFAKIVGEEEFQKRNGQAFYDQDINEVLKLYNFQPMGSSTTAVKEVRLQQMMQCYQLFNGDQFINQLELRKMLLDALDIKSQSRLIQQAPQPNATMVPGQPNQLGPNGEQPQSGPPEGQDIPGIPSPVAPPAPPVPGGGAPNEARQMAMMMQQAGGANMPGPPMPPGILD</sequence>
<dbReference type="EMBL" id="MT141298">
    <property type="protein sequence ID" value="QJA57897.1"/>
    <property type="molecule type" value="Genomic_DNA"/>
</dbReference>
<feature type="compositionally biased region" description="Low complexity" evidence="1">
    <location>
        <begin position="578"/>
        <end position="591"/>
    </location>
</feature>
<name>A0A6M3ILF7_9ZZZZ</name>
<organism evidence="2">
    <name type="scientific">viral metagenome</name>
    <dbReference type="NCBI Taxonomy" id="1070528"/>
    <lineage>
        <taxon>unclassified sequences</taxon>
        <taxon>metagenomes</taxon>
        <taxon>organismal metagenomes</taxon>
    </lineage>
</organism>
<feature type="region of interest" description="Disordered" evidence="1">
    <location>
        <begin position="522"/>
        <end position="602"/>
    </location>
</feature>